<feature type="compositionally biased region" description="Acidic residues" evidence="1">
    <location>
        <begin position="435"/>
        <end position="444"/>
    </location>
</feature>
<evidence type="ECO:0000313" key="2">
    <source>
        <dbReference type="EMBL" id="OLQ15342.1"/>
    </source>
</evidence>
<dbReference type="EMBL" id="LSRX01000004">
    <property type="protein sequence ID" value="OLQ15342.1"/>
    <property type="molecule type" value="Genomic_DNA"/>
</dbReference>
<feature type="region of interest" description="Disordered" evidence="1">
    <location>
        <begin position="20"/>
        <end position="41"/>
    </location>
</feature>
<proteinExistence type="predicted"/>
<organism evidence="2 3">
    <name type="scientific">Symbiodinium microadriaticum</name>
    <name type="common">Dinoflagellate</name>
    <name type="synonym">Zooxanthella microadriatica</name>
    <dbReference type="NCBI Taxonomy" id="2951"/>
    <lineage>
        <taxon>Eukaryota</taxon>
        <taxon>Sar</taxon>
        <taxon>Alveolata</taxon>
        <taxon>Dinophyceae</taxon>
        <taxon>Suessiales</taxon>
        <taxon>Symbiodiniaceae</taxon>
        <taxon>Symbiodinium</taxon>
    </lineage>
</organism>
<keyword evidence="3" id="KW-1185">Reference proteome</keyword>
<dbReference type="OrthoDB" id="412524at2759"/>
<accession>A0A1Q9F6T6</accession>
<feature type="region of interest" description="Disordered" evidence="1">
    <location>
        <begin position="240"/>
        <end position="266"/>
    </location>
</feature>
<gene>
    <name evidence="2" type="ORF">AK812_SmicGene384</name>
</gene>
<feature type="region of interest" description="Disordered" evidence="1">
    <location>
        <begin position="419"/>
        <end position="444"/>
    </location>
</feature>
<sequence length="444" mass="48216">MLGVPFATTPDTAMAAWDEVNGDEPPPAPLGGASGDQFVPHEDGYPITLKDGISSRLRFRKDPSEPTGFQAEWRVANRSFPIPEGFTLGPAVARVTTYFHEPHMTLEFDDEARAFHLSYQGGLNVQSQVSREKGDTQTAARLGAAPWHIGVLAALLLVYEIFCGVHGNEALEGRSLKVTKDHLQRAFLLLKLAGCLASRNVHRLKDIALGDLASDPDAVTPTAQELLGSVSAPWARENFASFPATQPPPQDDNGASDHDAPNAPNVADSLVAAPATPTVENPPLALLTSKDVRALDYGYGHDGSSVQGNLHAPRLTDRFNVRHTLLMGTPKMDAREACSRLRSAKNEGKKALPRDKWMIVIKAASDQCSVIRLQENDGGSVSLALKPPPSDADARIRYHNDLMQLCGLSLRELTDAMAKAQKAACENKRKRKKEDEDEEAEDEK</sequence>
<evidence type="ECO:0000313" key="3">
    <source>
        <dbReference type="Proteomes" id="UP000186817"/>
    </source>
</evidence>
<evidence type="ECO:0000256" key="1">
    <source>
        <dbReference type="SAM" id="MobiDB-lite"/>
    </source>
</evidence>
<protein>
    <submittedName>
        <fullName evidence="2">Uncharacterized protein</fullName>
    </submittedName>
</protein>
<dbReference type="AlphaFoldDB" id="A0A1Q9F6T6"/>
<dbReference type="Proteomes" id="UP000186817">
    <property type="component" value="Unassembled WGS sequence"/>
</dbReference>
<comment type="caution">
    <text evidence="2">The sequence shown here is derived from an EMBL/GenBank/DDBJ whole genome shotgun (WGS) entry which is preliminary data.</text>
</comment>
<reference evidence="2 3" key="1">
    <citation type="submission" date="2016-02" db="EMBL/GenBank/DDBJ databases">
        <title>Genome analysis of coral dinoflagellate symbionts highlights evolutionary adaptations to a symbiotic lifestyle.</title>
        <authorList>
            <person name="Aranda M."/>
            <person name="Li Y."/>
            <person name="Liew Y.J."/>
            <person name="Baumgarten S."/>
            <person name="Simakov O."/>
            <person name="Wilson M."/>
            <person name="Piel J."/>
            <person name="Ashoor H."/>
            <person name="Bougouffa S."/>
            <person name="Bajic V.B."/>
            <person name="Ryu T."/>
            <person name="Ravasi T."/>
            <person name="Bayer T."/>
            <person name="Micklem G."/>
            <person name="Kim H."/>
            <person name="Bhak J."/>
            <person name="Lajeunesse T.C."/>
            <person name="Voolstra C.R."/>
        </authorList>
    </citation>
    <scope>NUCLEOTIDE SEQUENCE [LARGE SCALE GENOMIC DNA]</scope>
    <source>
        <strain evidence="2 3">CCMP2467</strain>
    </source>
</reference>
<name>A0A1Q9F6T6_SYMMI</name>